<evidence type="ECO:0000259" key="3">
    <source>
        <dbReference type="PROSITE" id="PS51332"/>
    </source>
</evidence>
<dbReference type="Pfam" id="PF02310">
    <property type="entry name" value="B12-binding"/>
    <property type="match status" value="1"/>
</dbReference>
<reference evidence="4" key="1">
    <citation type="submission" date="2022-10" db="EMBL/GenBank/DDBJ databases">
        <authorList>
            <person name="Mo P."/>
        </authorList>
    </citation>
    <scope>NUCLEOTIDE SEQUENCE</scope>
    <source>
        <strain evidence="4">HUAS 13-4</strain>
    </source>
</reference>
<evidence type="ECO:0000256" key="1">
    <source>
        <dbReference type="ARBA" id="ARBA00022723"/>
    </source>
</evidence>
<dbReference type="InterPro" id="IPR036724">
    <property type="entry name" value="Cobalamin-bd_sf"/>
</dbReference>
<evidence type="ECO:0000313" key="5">
    <source>
        <dbReference type="Proteomes" id="UP001061298"/>
    </source>
</evidence>
<dbReference type="InterPro" id="IPR006158">
    <property type="entry name" value="Cobalamin-bd"/>
</dbReference>
<dbReference type="InterPro" id="IPR036594">
    <property type="entry name" value="Meth_synthase_dom"/>
</dbReference>
<keyword evidence="1" id="KW-0479">Metal-binding</keyword>
<gene>
    <name evidence="4" type="ORF">N8I84_33135</name>
</gene>
<dbReference type="Proteomes" id="UP001061298">
    <property type="component" value="Chromosome"/>
</dbReference>
<dbReference type="Gene3D" id="1.10.1240.10">
    <property type="entry name" value="Methionine synthase domain"/>
    <property type="match status" value="1"/>
</dbReference>
<dbReference type="SUPFAM" id="SSF52242">
    <property type="entry name" value="Cobalamin (vitamin B12)-binding domain"/>
    <property type="match status" value="1"/>
</dbReference>
<dbReference type="RefSeq" id="WP_263233116.1">
    <property type="nucleotide sequence ID" value="NZ_CP106793.1"/>
</dbReference>
<name>A0ABY6E8L4_9ACTN</name>
<dbReference type="PANTHER" id="PTHR45833:SF1">
    <property type="entry name" value="METHIONINE SYNTHASE"/>
    <property type="match status" value="1"/>
</dbReference>
<feature type="domain" description="B12-binding" evidence="3">
    <location>
        <begin position="99"/>
        <end position="224"/>
    </location>
</feature>
<organism evidence="4 5">
    <name type="scientific">Streptomyces cynarae</name>
    <dbReference type="NCBI Taxonomy" id="2981134"/>
    <lineage>
        <taxon>Bacteria</taxon>
        <taxon>Bacillati</taxon>
        <taxon>Actinomycetota</taxon>
        <taxon>Actinomycetes</taxon>
        <taxon>Kitasatosporales</taxon>
        <taxon>Streptomycetaceae</taxon>
        <taxon>Streptomyces</taxon>
    </lineage>
</organism>
<dbReference type="InterPro" id="IPR050554">
    <property type="entry name" value="Met_Synthase/Corrinoid"/>
</dbReference>
<dbReference type="PANTHER" id="PTHR45833">
    <property type="entry name" value="METHIONINE SYNTHASE"/>
    <property type="match status" value="1"/>
</dbReference>
<keyword evidence="2" id="KW-0170">Cobalt</keyword>
<evidence type="ECO:0000256" key="2">
    <source>
        <dbReference type="ARBA" id="ARBA00023285"/>
    </source>
</evidence>
<dbReference type="Pfam" id="PF02607">
    <property type="entry name" value="B12-binding_2"/>
    <property type="match status" value="1"/>
</dbReference>
<dbReference type="Gene3D" id="3.40.50.280">
    <property type="entry name" value="Cobalamin-binding domain"/>
    <property type="match status" value="1"/>
</dbReference>
<sequence>MTGARVAAPGVRAAFDDHLAHADETGATALALSLLRSGASAEEVLLRLIAPAQAAVGTRWVSTQWSVAQEHAATHVSERVVSAVAAEASASRPRNSAPGRRVLCGCVEGEHHTLPARIAAEVLRLRGFDLTFLGANVLVPRLVSHLHRQGPDLVALSCVIPVCLPAAHRLVECSRRAGVPVLAGGAGFGPAGVWARTLGADLYLPDPAAAADMLAVRWPDTPRETAPLEHLADEEYSRIVRQRAELLRRLFARLRERYPSLCDPGAEHAEAVLEEFGRLPDVLAAAIYVDDPRVLTDYLSFGAAFLHARGVPTAALGLALGALSGPLGDLPRASGHLDAGRRWLAAADHAVPPD</sequence>
<protein>
    <submittedName>
        <fullName evidence="4">Cobalamin-dependent protein</fullName>
    </submittedName>
</protein>
<evidence type="ECO:0000313" key="4">
    <source>
        <dbReference type="EMBL" id="UXY23007.1"/>
    </source>
</evidence>
<proteinExistence type="predicted"/>
<dbReference type="PROSITE" id="PS51332">
    <property type="entry name" value="B12_BINDING"/>
    <property type="match status" value="1"/>
</dbReference>
<accession>A0ABY6E8L4</accession>
<keyword evidence="5" id="KW-1185">Reference proteome</keyword>
<dbReference type="EMBL" id="CP106793">
    <property type="protein sequence ID" value="UXY23007.1"/>
    <property type="molecule type" value="Genomic_DNA"/>
</dbReference>
<dbReference type="InterPro" id="IPR003759">
    <property type="entry name" value="Cbl-bd_cap"/>
</dbReference>